<dbReference type="SMART" id="SM00507">
    <property type="entry name" value="HNHc"/>
    <property type="match status" value="1"/>
</dbReference>
<dbReference type="RefSeq" id="WP_188544474.1">
    <property type="nucleotide sequence ID" value="NZ_BMCU01000002.1"/>
</dbReference>
<dbReference type="Gene3D" id="1.10.30.50">
    <property type="match status" value="1"/>
</dbReference>
<dbReference type="CDD" id="cd00085">
    <property type="entry name" value="HNHc"/>
    <property type="match status" value="1"/>
</dbReference>
<keyword evidence="3" id="KW-1185">Reference proteome</keyword>
<dbReference type="InterPro" id="IPR052892">
    <property type="entry name" value="NA-targeting_endonuclease"/>
</dbReference>
<sequence>MTVSKRLRFEILRRDNHTCRYCGATAPNVTLQVDHVTAKTLGGTDHPTNLVTACSDCNSGKSATILSAPTVEDISTHTTAWHQAKLTAAQEHSAARERLATVSDALQATWVYTLPSNFRNSIRAFLAAGLDEATILEMAEVAQGASGVNGSRWNYFCGCCWKRARQIEDAAAAITGIEASPRVGGLRLDDDKIRAYWDQVNTRHRQLYEGDYSIPECECGSEFCGGPLCQLLSAKYHDAWLDAVEMSSWKRDNIIDTAALAGIEG</sequence>
<evidence type="ECO:0000313" key="3">
    <source>
        <dbReference type="Proteomes" id="UP000654257"/>
    </source>
</evidence>
<accession>A0A917FV83</accession>
<comment type="caution">
    <text evidence="2">The sequence shown here is derived from an EMBL/GenBank/DDBJ whole genome shotgun (WGS) entry which is preliminary data.</text>
</comment>
<dbReference type="PANTHER" id="PTHR33877">
    <property type="entry name" value="SLL1193 PROTEIN"/>
    <property type="match status" value="1"/>
</dbReference>
<organism evidence="2 3">
    <name type="scientific">Rhodococcoides trifolii</name>
    <dbReference type="NCBI Taxonomy" id="908250"/>
    <lineage>
        <taxon>Bacteria</taxon>
        <taxon>Bacillati</taxon>
        <taxon>Actinomycetota</taxon>
        <taxon>Actinomycetes</taxon>
        <taxon>Mycobacteriales</taxon>
        <taxon>Nocardiaceae</taxon>
        <taxon>Rhodococcoides</taxon>
    </lineage>
</organism>
<dbReference type="EMBL" id="BMCU01000002">
    <property type="protein sequence ID" value="GGG04352.1"/>
    <property type="molecule type" value="Genomic_DNA"/>
</dbReference>
<reference evidence="2" key="1">
    <citation type="journal article" date="2014" name="Int. J. Syst. Evol. Microbiol.">
        <title>Complete genome sequence of Corynebacterium casei LMG S-19264T (=DSM 44701T), isolated from a smear-ripened cheese.</title>
        <authorList>
            <consortium name="US DOE Joint Genome Institute (JGI-PGF)"/>
            <person name="Walter F."/>
            <person name="Albersmeier A."/>
            <person name="Kalinowski J."/>
            <person name="Ruckert C."/>
        </authorList>
    </citation>
    <scope>NUCLEOTIDE SEQUENCE</scope>
    <source>
        <strain evidence="2">CCM 7905</strain>
    </source>
</reference>
<dbReference type="PANTHER" id="PTHR33877:SF2">
    <property type="entry name" value="OS07G0170200 PROTEIN"/>
    <property type="match status" value="1"/>
</dbReference>
<dbReference type="Proteomes" id="UP000654257">
    <property type="component" value="Unassembled WGS sequence"/>
</dbReference>
<dbReference type="InterPro" id="IPR003615">
    <property type="entry name" value="HNH_nuc"/>
</dbReference>
<gene>
    <name evidence="2" type="ORF">GCM10007304_18080</name>
</gene>
<dbReference type="Pfam" id="PF14279">
    <property type="entry name" value="HNH_5"/>
    <property type="match status" value="1"/>
</dbReference>
<proteinExistence type="predicted"/>
<dbReference type="InterPro" id="IPR029471">
    <property type="entry name" value="HNH_5"/>
</dbReference>
<dbReference type="AlphaFoldDB" id="A0A917FV83"/>
<feature type="domain" description="HNH nuclease" evidence="1">
    <location>
        <begin position="6"/>
        <end position="59"/>
    </location>
</feature>
<reference evidence="2" key="2">
    <citation type="submission" date="2020-09" db="EMBL/GenBank/DDBJ databases">
        <authorList>
            <person name="Sun Q."/>
            <person name="Sedlacek I."/>
        </authorList>
    </citation>
    <scope>NUCLEOTIDE SEQUENCE</scope>
    <source>
        <strain evidence="2">CCM 7905</strain>
    </source>
</reference>
<protein>
    <recommendedName>
        <fullName evidence="1">HNH nuclease domain-containing protein</fullName>
    </recommendedName>
</protein>
<evidence type="ECO:0000259" key="1">
    <source>
        <dbReference type="SMART" id="SM00507"/>
    </source>
</evidence>
<evidence type="ECO:0000313" key="2">
    <source>
        <dbReference type="EMBL" id="GGG04352.1"/>
    </source>
</evidence>
<name>A0A917FV83_9NOCA</name>